<dbReference type="EMBL" id="VSIV01000070">
    <property type="protein sequence ID" value="TYB34142.1"/>
    <property type="molecule type" value="Genomic_DNA"/>
</dbReference>
<dbReference type="Gene3D" id="3.30.300.160">
    <property type="entry name" value="Type II secretion system, protein E, N-terminal domain"/>
    <property type="match status" value="1"/>
</dbReference>
<evidence type="ECO:0000313" key="2">
    <source>
        <dbReference type="EMBL" id="TYB34142.1"/>
    </source>
</evidence>
<evidence type="ECO:0000313" key="3">
    <source>
        <dbReference type="Proteomes" id="UP000323337"/>
    </source>
</evidence>
<reference evidence="2 3" key="1">
    <citation type="submission" date="2019-08" db="EMBL/GenBank/DDBJ databases">
        <title>Genomic characterization of a novel candidate phylum (ARYD3) from a high temperature, high salinity tertiary oil reservoir in north central Oklahoma, USA.</title>
        <authorList>
            <person name="Youssef N.H."/>
            <person name="Yadav A."/>
            <person name="Elshahed M.S."/>
        </authorList>
    </citation>
    <scope>NUCLEOTIDE SEQUENCE [LARGE SCALE GENOMIC DNA]</scope>
    <source>
        <strain evidence="2">ARYD1</strain>
    </source>
</reference>
<feature type="domain" description="Type II secretion system protein GspE N-terminal" evidence="1">
    <location>
        <begin position="79"/>
        <end position="157"/>
    </location>
</feature>
<sequence>MSLISTIFLIIQIRRGMMNKIKNIGSLLLDYKMITEEDLDEALEFQKEKGAKLGQALVQLGKVKQDEIDYILSRQVDEPFIILDDINIDTSLIRKYSSELLINNRILPIYESDESITIVTDDPFNLKAFEKLREITKKSVSLTVSHGEKIERILKSVLSEGNKNKFGIILERLIKDIEGTSFYRLDFYSHSGVLEINIFGFNLLQNYTVLEEKYSQYQIMQALDDMNIHYFYSQYPSENGFLFQIYPLMSESVKIETPAALGKFGLVKTEGAAFSDLDFHGSEMIFRSDSPVKGYLYYSFNLFSHYENAVNIIDNVAEKATDESEEILYTGYLPSKCGSCGGEGCSKCNNFGYRFEKLNDNIKISDISTNFNK</sequence>
<name>A0A5D0MNZ2_FLESI</name>
<accession>A0A5D0MNZ2</accession>
<evidence type="ECO:0000259" key="1">
    <source>
        <dbReference type="Pfam" id="PF05157"/>
    </source>
</evidence>
<dbReference type="InterPro" id="IPR007831">
    <property type="entry name" value="T2SS_GspE_N"/>
</dbReference>
<dbReference type="AlphaFoldDB" id="A0A5D0MNZ2"/>
<gene>
    <name evidence="2" type="ORF">FXF49_02845</name>
</gene>
<dbReference type="Pfam" id="PF05157">
    <property type="entry name" value="MshEN"/>
    <property type="match status" value="1"/>
</dbReference>
<dbReference type="Proteomes" id="UP000323337">
    <property type="component" value="Unassembled WGS sequence"/>
</dbReference>
<organism evidence="2 3">
    <name type="scientific">Flexistipes sinusarabici</name>
    <dbReference type="NCBI Taxonomy" id="2352"/>
    <lineage>
        <taxon>Bacteria</taxon>
        <taxon>Pseudomonadati</taxon>
        <taxon>Deferribacterota</taxon>
        <taxon>Deferribacteres</taxon>
        <taxon>Deferribacterales</taxon>
        <taxon>Flexistipitaceae</taxon>
        <taxon>Flexistipes</taxon>
    </lineage>
</organism>
<dbReference type="SUPFAM" id="SSF160246">
    <property type="entry name" value="EspE N-terminal domain-like"/>
    <property type="match status" value="1"/>
</dbReference>
<dbReference type="InterPro" id="IPR037257">
    <property type="entry name" value="T2SS_E_N_sf"/>
</dbReference>
<comment type="caution">
    <text evidence="2">The sequence shown here is derived from an EMBL/GenBank/DDBJ whole genome shotgun (WGS) entry which is preliminary data.</text>
</comment>
<protein>
    <recommendedName>
        <fullName evidence="1">Type II secretion system protein GspE N-terminal domain-containing protein</fullName>
    </recommendedName>
</protein>
<proteinExistence type="predicted"/>